<accession>W7UUY0</accession>
<evidence type="ECO:0000313" key="4">
    <source>
        <dbReference type="Proteomes" id="UP000019365"/>
    </source>
</evidence>
<dbReference type="GO" id="GO:0006270">
    <property type="term" value="P:DNA replication initiation"/>
    <property type="evidence" value="ECO:0007669"/>
    <property type="project" value="InterPro"/>
</dbReference>
<dbReference type="Proteomes" id="UP000019365">
    <property type="component" value="Unassembled WGS sequence"/>
</dbReference>
<reference evidence="3 4" key="1">
    <citation type="journal article" date="2014" name="PLoS ONE">
        <title>Rumen cellulosomics: divergent fiber-degrading strategies revealed by comparative genome-wide analysis of six ruminococcal strains.</title>
        <authorList>
            <person name="Dassa B."/>
            <person name="Borovok I."/>
            <person name="Ruimy-Israeli V."/>
            <person name="Lamed R."/>
            <person name="Flint H.J."/>
            <person name="Duncan S.H."/>
            <person name="Henrissat B."/>
            <person name="Coutinho P."/>
            <person name="Morrison M."/>
            <person name="Mosoni P."/>
            <person name="Yeoman C.J."/>
            <person name="White B.A."/>
            <person name="Bayer E.A."/>
        </authorList>
    </citation>
    <scope>NUCLEOTIDE SEQUENCE [LARGE SCALE GENOMIC DNA]</scope>
    <source>
        <strain evidence="3 4">007c</strain>
    </source>
</reference>
<comment type="similarity">
    <text evidence="1">Belongs to the initiator RepB protein family.</text>
</comment>
<dbReference type="InterPro" id="IPR000525">
    <property type="entry name" value="Initiator_Rep_WH1"/>
</dbReference>
<gene>
    <name evidence="3" type="ORF">RF007C_02985</name>
</gene>
<name>W7UUY0_RUMFL</name>
<organism evidence="3 4">
    <name type="scientific">Ruminococcus flavefaciens 007c</name>
    <dbReference type="NCBI Taxonomy" id="1341157"/>
    <lineage>
        <taxon>Bacteria</taxon>
        <taxon>Bacillati</taxon>
        <taxon>Bacillota</taxon>
        <taxon>Clostridia</taxon>
        <taxon>Eubacteriales</taxon>
        <taxon>Oscillospiraceae</taxon>
        <taxon>Ruminococcus</taxon>
    </lineage>
</organism>
<sequence>MAYEKGIDGISSSVGKVLETSLQVNSVSRNAFRIMKQSSAMNKLSTLKVTKKTVEDTEDGTICIEKDNLKLSFAHISDLGSGLKTTTHRLADALMIKFTEMGSKEQSVSLSLDEYMRMCELKNTTEMRKQVNSDLKTLLNMRVSFQKSSNREQSMQDIKLCSDVKIKNNIIFFTFSPEFFIIMKTMPVMHYPEKLFRINLKKNPNSYYFLKKIAEHKKMNYFKKNADTLSVKTLLSCTPELPSYEEVVNSDRAVGRRIIEPFERDMNELSDILRWEYCHSNGTRLTDEELENFNYHIFYGLLVKIKWYSYPELKRKKNKAVKSK</sequence>
<evidence type="ECO:0000256" key="1">
    <source>
        <dbReference type="ARBA" id="ARBA00038283"/>
    </source>
</evidence>
<dbReference type="RefSeq" id="WP_019679391.1">
    <property type="nucleotide sequence ID" value="NZ_ATAX01000007.1"/>
</dbReference>
<keyword evidence="4" id="KW-1185">Reference proteome</keyword>
<dbReference type="GO" id="GO:0003887">
    <property type="term" value="F:DNA-directed DNA polymerase activity"/>
    <property type="evidence" value="ECO:0007669"/>
    <property type="project" value="InterPro"/>
</dbReference>
<protein>
    <recommendedName>
        <fullName evidence="2">Initiator Rep protein WH1 domain-containing protein</fullName>
    </recommendedName>
</protein>
<dbReference type="AlphaFoldDB" id="W7UUY0"/>
<dbReference type="OrthoDB" id="1861887at2"/>
<comment type="caution">
    <text evidence="3">The sequence shown here is derived from an EMBL/GenBank/DDBJ whole genome shotgun (WGS) entry which is preliminary data.</text>
</comment>
<dbReference type="eggNOG" id="ENOG5033WN8">
    <property type="taxonomic scope" value="Bacteria"/>
</dbReference>
<feature type="domain" description="Initiator Rep protein WH1" evidence="2">
    <location>
        <begin position="83"/>
        <end position="179"/>
    </location>
</feature>
<dbReference type="Pfam" id="PF01051">
    <property type="entry name" value="Rep3_N"/>
    <property type="match status" value="1"/>
</dbReference>
<proteinExistence type="inferred from homology"/>
<evidence type="ECO:0000313" key="3">
    <source>
        <dbReference type="EMBL" id="EWM54974.1"/>
    </source>
</evidence>
<dbReference type="PATRIC" id="fig|1341157.4.peg.314"/>
<evidence type="ECO:0000259" key="2">
    <source>
        <dbReference type="Pfam" id="PF01051"/>
    </source>
</evidence>
<dbReference type="EMBL" id="ATAX01000007">
    <property type="protein sequence ID" value="EWM54974.1"/>
    <property type="molecule type" value="Genomic_DNA"/>
</dbReference>